<evidence type="ECO:0000259" key="3">
    <source>
        <dbReference type="Pfam" id="PF01555"/>
    </source>
</evidence>
<accession>A0A7C3ER90</accession>
<feature type="domain" description="DNA methylase N-4/N-6" evidence="3">
    <location>
        <begin position="92"/>
        <end position="176"/>
    </location>
</feature>
<evidence type="ECO:0000256" key="1">
    <source>
        <dbReference type="ARBA" id="ARBA00022603"/>
    </source>
</evidence>
<protein>
    <submittedName>
        <fullName evidence="5">Methyltransferase domain-containing protein</fullName>
    </submittedName>
</protein>
<dbReference type="Pfam" id="PF01555">
    <property type="entry name" value="N6_N4_Mtase"/>
    <property type="match status" value="1"/>
</dbReference>
<dbReference type="PANTHER" id="PTHR13370:SF3">
    <property type="entry name" value="TRNA (GUANINE(10)-N2)-METHYLTRANSFERASE HOMOLOG"/>
    <property type="match status" value="1"/>
</dbReference>
<dbReference type="GO" id="GO:0003677">
    <property type="term" value="F:DNA binding"/>
    <property type="evidence" value="ECO:0007669"/>
    <property type="project" value="InterPro"/>
</dbReference>
<dbReference type="AlphaFoldDB" id="A0A7C3ER90"/>
<comment type="caution">
    <text evidence="5">The sequence shown here is derived from an EMBL/GenBank/DDBJ whole genome shotgun (WGS) entry which is preliminary data.</text>
</comment>
<proteinExistence type="predicted"/>
<dbReference type="Gene3D" id="3.40.50.150">
    <property type="entry name" value="Vaccinia Virus protein VP39"/>
    <property type="match status" value="2"/>
</dbReference>
<dbReference type="SUPFAM" id="SSF53335">
    <property type="entry name" value="S-adenosyl-L-methionine-dependent methyltransferases"/>
    <property type="match status" value="1"/>
</dbReference>
<dbReference type="CDD" id="cd02440">
    <property type="entry name" value="AdoMet_MTases"/>
    <property type="match status" value="1"/>
</dbReference>
<evidence type="ECO:0000313" key="5">
    <source>
        <dbReference type="EMBL" id="HFJ54211.1"/>
    </source>
</evidence>
<dbReference type="GO" id="GO:0009007">
    <property type="term" value="F:site-specific DNA-methyltransferase (adenine-specific) activity"/>
    <property type="evidence" value="ECO:0007669"/>
    <property type="project" value="TreeGrafter"/>
</dbReference>
<dbReference type="GO" id="GO:0008170">
    <property type="term" value="F:N-methyltransferase activity"/>
    <property type="evidence" value="ECO:0007669"/>
    <property type="project" value="InterPro"/>
</dbReference>
<evidence type="ECO:0000313" key="4">
    <source>
        <dbReference type="EMBL" id="HEA87119.1"/>
    </source>
</evidence>
<name>A0A7C3ER90_UNCW3</name>
<organism evidence="5">
    <name type="scientific">candidate division WOR-3 bacterium</name>
    <dbReference type="NCBI Taxonomy" id="2052148"/>
    <lineage>
        <taxon>Bacteria</taxon>
        <taxon>Bacteria division WOR-3</taxon>
    </lineage>
</organism>
<reference evidence="5" key="1">
    <citation type="journal article" date="2020" name="mSystems">
        <title>Genome- and Community-Level Interaction Insights into Carbon Utilization and Element Cycling Functions of Hydrothermarchaeota in Hydrothermal Sediment.</title>
        <authorList>
            <person name="Zhou Z."/>
            <person name="Liu Y."/>
            <person name="Xu W."/>
            <person name="Pan J."/>
            <person name="Luo Z.H."/>
            <person name="Li M."/>
        </authorList>
    </citation>
    <scope>NUCLEOTIDE SEQUENCE [LARGE SCALE GENOMIC DNA]</scope>
    <source>
        <strain evidence="4">SpSt-265</strain>
        <strain evidence="5">SpSt-465</strain>
    </source>
</reference>
<dbReference type="EMBL" id="DSLG01000004">
    <property type="protein sequence ID" value="HEA87119.1"/>
    <property type="molecule type" value="Genomic_DNA"/>
</dbReference>
<keyword evidence="2 5" id="KW-0808">Transferase</keyword>
<gene>
    <name evidence="4" type="ORF">ENP94_03810</name>
    <name evidence="5" type="ORF">ENS16_05935</name>
</gene>
<dbReference type="InterPro" id="IPR029063">
    <property type="entry name" value="SAM-dependent_MTases_sf"/>
</dbReference>
<dbReference type="PANTHER" id="PTHR13370">
    <property type="entry name" value="RNA METHYLASE-RELATED"/>
    <property type="match status" value="1"/>
</dbReference>
<dbReference type="GO" id="GO:0032259">
    <property type="term" value="P:methylation"/>
    <property type="evidence" value="ECO:0007669"/>
    <property type="project" value="UniProtKB-KW"/>
</dbReference>
<keyword evidence="1 5" id="KW-0489">Methyltransferase</keyword>
<dbReference type="InterPro" id="IPR002941">
    <property type="entry name" value="DNA_methylase_N4/N6"/>
</dbReference>
<evidence type="ECO:0000256" key="2">
    <source>
        <dbReference type="ARBA" id="ARBA00022679"/>
    </source>
</evidence>
<dbReference type="PRINTS" id="PR00508">
    <property type="entry name" value="S21N4MTFRASE"/>
</dbReference>
<dbReference type="EMBL" id="DSTU01000007">
    <property type="protein sequence ID" value="HFJ54211.1"/>
    <property type="molecule type" value="Genomic_DNA"/>
</dbReference>
<sequence length="540" mass="61258">MAYRENKQPAQKCSICQNTVHDGLGKHIISRHGYEALKRLIIQAKTDGVSDAELGQRFGINLRQLEKIIIESYGLNISGLVLSKKSIKCWEPKDFREETTTVWSFKQRGNWATHNGKYRGNWSPYIPRNVILKYSKPGDLVLDYFAGSGTTAVEAKLLGRRCIALDINPACVSLTKQHLDFNLPSNLFSGKMSAFEPEVRIGDARNLGWIPDGSVDLICAHPPYAGIIKYGSKIEGDLSNLGIAEFLLEIEKVAQESFRVLKLGGKCAILIGDTRRKKHILPLGFQTIDVFLRAGFRLKELVIKRQYNCKTTGFWYDKSVQYNFLLLAHEYLPIFEKVPMVLTSLPTVVYEVGSVTTSTEWVFKKFRPKKVNELETSTVWSFRQDELEERVNENVFRRYGEAKDRLIVYINPETSYSLGSVLKIKGKLGLLFIKANSLQQPKSQAEVERYIKVVETGIKQQLPHIASGGHLVIQVKDVRVAGYIEPMAKNIISLLEKNQRLWLKEIVIVVGDNQGDISPKPDGEELKIVHQYLLIYDVKK</sequence>
<dbReference type="InterPro" id="IPR001091">
    <property type="entry name" value="RM_Methyltransferase"/>
</dbReference>
<dbReference type="GO" id="GO:0005737">
    <property type="term" value="C:cytoplasm"/>
    <property type="evidence" value="ECO:0007669"/>
    <property type="project" value="TreeGrafter"/>
</dbReference>